<comment type="caution">
    <text evidence="1">The sequence shown here is derived from an EMBL/GenBank/DDBJ whole genome shotgun (WGS) entry which is preliminary data.</text>
</comment>
<dbReference type="EMBL" id="QXGB01000589">
    <property type="protein sequence ID" value="KAE9209813.1"/>
    <property type="molecule type" value="Genomic_DNA"/>
</dbReference>
<gene>
    <name evidence="2" type="ORF">PF005_g11680</name>
    <name evidence="1" type="ORF">PF011_g26308</name>
</gene>
<name>A0A6A3HP31_9STRA</name>
<protein>
    <submittedName>
        <fullName evidence="1">Uncharacterized protein</fullName>
    </submittedName>
</protein>
<dbReference type="OrthoDB" id="152611at2759"/>
<dbReference type="EMBL" id="QXFW01003446">
    <property type="protein sequence ID" value="KAE8970732.1"/>
    <property type="molecule type" value="Genomic_DNA"/>
</dbReference>
<sequence>MLAHTRLFLECRSNCRLFETCCANVSFTRRFCVIPTAASAFSSRAVVARRRARPRPWRSCGHTIRHPRFKLLSSLPWTTPPSSSNRSRCTTTTWEHSFLASVPTVTNERERLRCCQRGYKCFLGCKTLAATHRKHYKPYARQTQSPRESLQCKLLLLQKERALVEDRVAMKSPQAWEHITRIREYADKGALRTVSEWRHSAVKIIDPCGLRNERG</sequence>
<evidence type="ECO:0000313" key="2">
    <source>
        <dbReference type="EMBL" id="KAE9209813.1"/>
    </source>
</evidence>
<evidence type="ECO:0000313" key="4">
    <source>
        <dbReference type="Proteomes" id="UP000460718"/>
    </source>
</evidence>
<dbReference type="AlphaFoldDB" id="A0A6A3HP31"/>
<dbReference type="Proteomes" id="UP000460718">
    <property type="component" value="Unassembled WGS sequence"/>
</dbReference>
<keyword evidence="3" id="KW-1185">Reference proteome</keyword>
<evidence type="ECO:0000313" key="3">
    <source>
        <dbReference type="Proteomes" id="UP000433483"/>
    </source>
</evidence>
<proteinExistence type="predicted"/>
<evidence type="ECO:0000313" key="1">
    <source>
        <dbReference type="EMBL" id="KAE8970732.1"/>
    </source>
</evidence>
<reference evidence="1 4" key="1">
    <citation type="submission" date="2018-09" db="EMBL/GenBank/DDBJ databases">
        <title>Genomic investigation of the strawberry pathogen Phytophthora fragariae indicates pathogenicity is determined by transcriptional variation in three key races.</title>
        <authorList>
            <person name="Adams T.M."/>
            <person name="Armitage A.D."/>
            <person name="Sobczyk M.K."/>
            <person name="Bates H.J."/>
            <person name="Dunwell J.M."/>
            <person name="Nellist C.F."/>
            <person name="Harrison R.J."/>
        </authorList>
    </citation>
    <scope>NUCLEOTIDE SEQUENCE [LARGE SCALE GENOMIC DNA]</scope>
    <source>
        <strain evidence="2 3">NOV-27</strain>
        <strain evidence="1 4">SCRP245</strain>
    </source>
</reference>
<organism evidence="1 4">
    <name type="scientific">Phytophthora fragariae</name>
    <dbReference type="NCBI Taxonomy" id="53985"/>
    <lineage>
        <taxon>Eukaryota</taxon>
        <taxon>Sar</taxon>
        <taxon>Stramenopiles</taxon>
        <taxon>Oomycota</taxon>
        <taxon>Peronosporomycetes</taxon>
        <taxon>Peronosporales</taxon>
        <taxon>Peronosporaceae</taxon>
        <taxon>Phytophthora</taxon>
    </lineage>
</organism>
<accession>A0A6A3HP31</accession>
<dbReference type="Proteomes" id="UP000433483">
    <property type="component" value="Unassembled WGS sequence"/>
</dbReference>